<dbReference type="NCBIfam" id="TIGR03071">
    <property type="entry name" value="couple_hipA"/>
    <property type="match status" value="1"/>
</dbReference>
<dbReference type="RefSeq" id="WP_002848713.1">
    <property type="nucleotide sequence ID" value="NZ_AABUZP020000063.1"/>
</dbReference>
<evidence type="ECO:0000313" key="10">
    <source>
        <dbReference type="Proteomes" id="UP000535509"/>
    </source>
</evidence>
<accession>A0A5L4IMF4</accession>
<dbReference type="OMA" id="HEDMHTK"/>
<proteinExistence type="inferred from homology"/>
<comment type="caution">
    <text evidence="8">The sequence shown here is derived from an EMBL/GenBank/DDBJ whole genome shotgun (WGS) entry which is preliminary data.</text>
</comment>
<evidence type="ECO:0000313" key="6">
    <source>
        <dbReference type="EMBL" id="EAI5408766.1"/>
    </source>
</evidence>
<evidence type="ECO:0000313" key="7">
    <source>
        <dbReference type="EMBL" id="EAI8860023.1"/>
    </source>
</evidence>
<feature type="domain" description="HipA-like C-terminal" evidence="4">
    <location>
        <begin position="234"/>
        <end position="453"/>
    </location>
</feature>
<reference evidence="8 11" key="1">
    <citation type="submission" date="2018-05" db="EMBL/GenBank/DDBJ databases">
        <authorList>
            <consortium name="PulseNet: The National Subtyping Network for Foodborne Disease Surveillance"/>
            <person name="Tarr C.L."/>
            <person name="Trees E."/>
            <person name="Katz L.S."/>
            <person name="Carleton-Romer H.A."/>
            <person name="Stroika S."/>
            <person name="Kucerova Z."/>
            <person name="Roache K.F."/>
            <person name="Sabol A.L."/>
            <person name="Besser J."/>
            <person name="Gerner-Smidt P."/>
        </authorList>
    </citation>
    <scope>NUCLEOTIDE SEQUENCE</scope>
    <source>
        <strain evidence="8">2014D-0197</strain>
        <strain evidence="6 11">2016D-0221</strain>
        <strain evidence="9">D4313</strain>
        <strain evidence="7 10">PNUSAC001503</strain>
    </source>
</reference>
<evidence type="ECO:0000256" key="1">
    <source>
        <dbReference type="ARBA" id="ARBA00010164"/>
    </source>
</evidence>
<gene>
    <name evidence="8" type="ORF">AAH17_08980</name>
    <name evidence="9" type="ORF">AAH24_08700</name>
    <name evidence="6" type="ORF">BVH53_08715</name>
    <name evidence="7" type="ORF">CX802_09325</name>
</gene>
<dbReference type="GO" id="GO:0005829">
    <property type="term" value="C:cytosol"/>
    <property type="evidence" value="ECO:0007669"/>
    <property type="project" value="TreeGrafter"/>
</dbReference>
<dbReference type="GeneID" id="61064314"/>
<dbReference type="AlphaFoldDB" id="A0A5L4IMF4"/>
<dbReference type="InterPro" id="IPR017508">
    <property type="entry name" value="HipA_N1"/>
</dbReference>
<sequence>MSLKAVTIAILDILLSKKQYLSLKEISLSLTKFNITDRQILNEITALMKTNRLVKDGIRQNSLYAASTPQKAHQNSRFIYVFKNRILAGMLFEIPDGFLFYYTNDYLVSGLEAVPTMPLSIQPFSFNTIPPFFDQNIPEGINLEILKFQLNSSDALHILASLSDPIGDISFSFSPKTAQSQISNPSYLSNLEKILSDNPKINILKDFYVDIPNEILFPENYDLSKLELAQNDGISGFQYKKLVNIDFERKIIHQDAASNYILKPYSKIRSNPTSQSYFPHIAINEHLHLSFAKNTLKIRVPWSAVVAGDDEYHYVIKRFDKLENHHYNVVEFASYLGLTSINKYDTTSEKLFKRISKELLSDTEKKELLKIYVYSVIIKYEDLHAKNLSLITSGDIVLMAPMYDVMSTGFYSTAKGFESYLPINGKRQNIRLNDFKPLCKILNVDFKEFKQIAFSIANSYKDEFSSYIDLIKPLNLKFYKQKLVKRVGDESFLVPSDKYENLSTLLEQFHTKRVEELKFLGWIQ</sequence>
<evidence type="ECO:0000313" key="9">
    <source>
        <dbReference type="EMBL" id="EAK0469428.1"/>
    </source>
</evidence>
<evidence type="ECO:0000313" key="11">
    <source>
        <dbReference type="Proteomes" id="UP000557842"/>
    </source>
</evidence>
<dbReference type="EMBL" id="AACCXK010000032">
    <property type="protein sequence ID" value="EAK0453765.1"/>
    <property type="molecule type" value="Genomic_DNA"/>
</dbReference>
<organism evidence="8">
    <name type="scientific">Campylobacter fetus</name>
    <dbReference type="NCBI Taxonomy" id="196"/>
    <lineage>
        <taxon>Bacteria</taxon>
        <taxon>Pseudomonadati</taxon>
        <taxon>Campylobacterota</taxon>
        <taxon>Epsilonproteobacteria</taxon>
        <taxon>Campylobacterales</taxon>
        <taxon>Campylobacteraceae</taxon>
        <taxon>Campylobacter</taxon>
    </lineage>
</organism>
<dbReference type="EMBL" id="AABTCC010000055">
    <property type="protein sequence ID" value="EAI8860023.1"/>
    <property type="molecule type" value="Genomic_DNA"/>
</dbReference>
<keyword evidence="2" id="KW-0808">Transferase</keyword>
<evidence type="ECO:0000256" key="3">
    <source>
        <dbReference type="ARBA" id="ARBA00022777"/>
    </source>
</evidence>
<dbReference type="Proteomes" id="UP000535509">
    <property type="component" value="Unassembled WGS sequence"/>
</dbReference>
<keyword evidence="3" id="KW-0418">Kinase</keyword>
<dbReference type="PANTHER" id="PTHR37419:SF1">
    <property type="entry name" value="SERINE_THREONINE-PROTEIN KINASE TOXIN HIPA"/>
    <property type="match status" value="1"/>
</dbReference>
<dbReference type="InterPro" id="IPR052028">
    <property type="entry name" value="HipA_Ser/Thr_kinase"/>
</dbReference>
<feature type="domain" description="HipA N-terminal subdomain 1" evidence="5">
    <location>
        <begin position="81"/>
        <end position="171"/>
    </location>
</feature>
<evidence type="ECO:0000313" key="8">
    <source>
        <dbReference type="EMBL" id="EAK0453765.1"/>
    </source>
</evidence>
<dbReference type="PANTHER" id="PTHR37419">
    <property type="entry name" value="SERINE/THREONINE-PROTEIN KINASE TOXIN HIPA"/>
    <property type="match status" value="1"/>
</dbReference>
<comment type="similarity">
    <text evidence="1">Belongs to the HipA Ser/Thr kinase family.</text>
</comment>
<evidence type="ECO:0000259" key="4">
    <source>
        <dbReference type="Pfam" id="PF07804"/>
    </source>
</evidence>
<name>A0A5L4IMF4_CAMFE</name>
<keyword evidence="10" id="KW-1185">Reference proteome</keyword>
<dbReference type="Pfam" id="PF07804">
    <property type="entry name" value="HipA_C"/>
    <property type="match status" value="1"/>
</dbReference>
<dbReference type="EMBL" id="AABQDW010000029">
    <property type="protein sequence ID" value="EAI5408766.1"/>
    <property type="molecule type" value="Genomic_DNA"/>
</dbReference>
<dbReference type="Proteomes" id="UP000557842">
    <property type="component" value="Unassembled WGS sequence"/>
</dbReference>
<dbReference type="InterPro" id="IPR012893">
    <property type="entry name" value="HipA-like_C"/>
</dbReference>
<dbReference type="Pfam" id="PF13657">
    <property type="entry name" value="Couple_hipA"/>
    <property type="match status" value="1"/>
</dbReference>
<protein>
    <submittedName>
        <fullName evidence="8">Type II toxin-antitoxin system HipA family toxin</fullName>
    </submittedName>
</protein>
<dbReference type="GO" id="GO:0004674">
    <property type="term" value="F:protein serine/threonine kinase activity"/>
    <property type="evidence" value="ECO:0007669"/>
    <property type="project" value="TreeGrafter"/>
</dbReference>
<evidence type="ECO:0000256" key="2">
    <source>
        <dbReference type="ARBA" id="ARBA00022679"/>
    </source>
</evidence>
<dbReference type="EMBL" id="AACCXM010000018">
    <property type="protein sequence ID" value="EAK0469428.1"/>
    <property type="molecule type" value="Genomic_DNA"/>
</dbReference>
<evidence type="ECO:0000259" key="5">
    <source>
        <dbReference type="Pfam" id="PF13657"/>
    </source>
</evidence>